<protein>
    <submittedName>
        <fullName evidence="5">Fasciculation and elongation protein zeta-2</fullName>
    </submittedName>
</protein>
<feature type="region of interest" description="Disordered" evidence="4">
    <location>
        <begin position="293"/>
        <end position="319"/>
    </location>
</feature>
<evidence type="ECO:0000256" key="4">
    <source>
        <dbReference type="SAM" id="MobiDB-lite"/>
    </source>
</evidence>
<feature type="compositionally biased region" description="Low complexity" evidence="4">
    <location>
        <begin position="307"/>
        <end position="319"/>
    </location>
</feature>
<dbReference type="Proteomes" id="UP000326759">
    <property type="component" value="Unassembled WGS sequence"/>
</dbReference>
<dbReference type="InterPro" id="IPR011680">
    <property type="entry name" value="FEZ"/>
</dbReference>
<evidence type="ECO:0000313" key="6">
    <source>
        <dbReference type="Proteomes" id="UP000326759"/>
    </source>
</evidence>
<feature type="compositionally biased region" description="Basic and acidic residues" evidence="4">
    <location>
        <begin position="478"/>
        <end position="493"/>
    </location>
</feature>
<accession>A0A5N5T7K8</accession>
<sequence length="786" mass="89274">MASNKRHFNGQTKRSPSVFERLSKDPQNKPNDLPRSSASFGLQSTKTRGQLPSSSDKKKRSLVSNNNKKISEKRNVTAKTADAVKKDSNDEQDSFQEKVLMENVPETTDKDLDDLIHEGKTDDITNNDCNLNNNMSDNYTKEDQLKSLSEISDLNDIYRSENYTCDMNRTTNSLRSKNGLNTVPSVSKSAKTIECCSPVINDVLNLNQDLSRHKNFDPNLDVRNHCSNVENNIDTNLNKNESIVNSKYKENIEDEKDICDAESELDENEFYKVKVQTRLVSYENSTLFIRNTSKQSLDSQNENELPSQNENELSSASSLNSFNESLSSASLQDSLSVQEPIVFNEAPTQSLEQKETVEQTKLGNVKNRLGNLMRRGKSMLNDVYKSSYVPDVKSSINKIHGVTRRSLQTISSSWKGGSAADLDKFDIDSGFSSLSTSAYEPIITQEEKPILKLLETDARNDNEETDHEMDAPHAIYDTNDREAGSETDRESLSRNENTLQDADPLQDEAQQADYSNFFSQCSCRKDDNCLKGREEICCSCQEESEFPLEIKELLDADYARMWWTITGNFGNILPIDWSKTYTRQKYLPVLNLNESKKLEGNMESVTPSPREDDDEEVAHDLDLHQLILAGTQQEDTEPVKSAEEVIKEIDDIMQLKDLSINELNETLMEYELVIRRYSETLISQLAHRDELEYEKELKNTFISLLLQVQNKRRNYNVEKKKTKKPLGPNGTDLKYLTTVIPYDVGHGPPDNETIHILIKILTAINEDSPTVPTLLTDYILRVLCPS</sequence>
<evidence type="ECO:0000256" key="3">
    <source>
        <dbReference type="ARBA" id="ARBA00023054"/>
    </source>
</evidence>
<dbReference type="OrthoDB" id="7959977at2759"/>
<name>A0A5N5T7K8_9CRUS</name>
<feature type="compositionally biased region" description="Polar residues" evidence="4">
    <location>
        <begin position="293"/>
        <end position="306"/>
    </location>
</feature>
<feature type="region of interest" description="Disordered" evidence="4">
    <location>
        <begin position="1"/>
        <end position="95"/>
    </location>
</feature>
<gene>
    <name evidence="5" type="primary">FEZ2</name>
    <name evidence="5" type="ORF">Anas_05859</name>
</gene>
<dbReference type="EMBL" id="SEYY01011908">
    <property type="protein sequence ID" value="KAB7501045.1"/>
    <property type="molecule type" value="Genomic_DNA"/>
</dbReference>
<evidence type="ECO:0000256" key="2">
    <source>
        <dbReference type="ARBA" id="ARBA00022553"/>
    </source>
</evidence>
<comment type="similarity">
    <text evidence="1">Belongs to the zygin family.</text>
</comment>
<evidence type="ECO:0000313" key="5">
    <source>
        <dbReference type="EMBL" id="KAB7501045.1"/>
    </source>
</evidence>
<proteinExistence type="inferred from homology"/>
<evidence type="ECO:0000256" key="1">
    <source>
        <dbReference type="ARBA" id="ARBA00006788"/>
    </source>
</evidence>
<feature type="region of interest" description="Disordered" evidence="4">
    <location>
        <begin position="462"/>
        <end position="502"/>
    </location>
</feature>
<feature type="compositionally biased region" description="Polar residues" evidence="4">
    <location>
        <begin position="28"/>
        <end position="54"/>
    </location>
</feature>
<reference evidence="5 6" key="1">
    <citation type="journal article" date="2019" name="PLoS Biol.">
        <title>Sex chromosomes control vertical transmission of feminizing Wolbachia symbionts in an isopod.</title>
        <authorList>
            <person name="Becking T."/>
            <person name="Chebbi M.A."/>
            <person name="Giraud I."/>
            <person name="Moumen B."/>
            <person name="Laverre T."/>
            <person name="Caubet Y."/>
            <person name="Peccoud J."/>
            <person name="Gilbert C."/>
            <person name="Cordaux R."/>
        </authorList>
    </citation>
    <scope>NUCLEOTIDE SEQUENCE [LARGE SCALE GENOMIC DNA]</scope>
    <source>
        <strain evidence="5">ANa2</strain>
        <tissue evidence="5">Whole body excluding digestive tract and cuticle</tissue>
    </source>
</reference>
<dbReference type="Pfam" id="PF07763">
    <property type="entry name" value="FEZ"/>
    <property type="match status" value="1"/>
</dbReference>
<keyword evidence="3" id="KW-0175">Coiled coil</keyword>
<dbReference type="GO" id="GO:0030424">
    <property type="term" value="C:axon"/>
    <property type="evidence" value="ECO:0007669"/>
    <property type="project" value="TreeGrafter"/>
</dbReference>
<feature type="compositionally biased region" description="Basic and acidic residues" evidence="4">
    <location>
        <begin position="82"/>
        <end position="95"/>
    </location>
</feature>
<comment type="caution">
    <text evidence="5">The sequence shown here is derived from an EMBL/GenBank/DDBJ whole genome shotgun (WGS) entry which is preliminary data.</text>
</comment>
<dbReference type="PANTHER" id="PTHR12394">
    <property type="entry name" value="ZYGIN"/>
    <property type="match status" value="1"/>
</dbReference>
<keyword evidence="6" id="KW-1185">Reference proteome</keyword>
<dbReference type="PANTHER" id="PTHR12394:SF12">
    <property type="entry name" value="LD08195P"/>
    <property type="match status" value="1"/>
</dbReference>
<organism evidence="5 6">
    <name type="scientific">Armadillidium nasatum</name>
    <dbReference type="NCBI Taxonomy" id="96803"/>
    <lineage>
        <taxon>Eukaryota</taxon>
        <taxon>Metazoa</taxon>
        <taxon>Ecdysozoa</taxon>
        <taxon>Arthropoda</taxon>
        <taxon>Crustacea</taxon>
        <taxon>Multicrustacea</taxon>
        <taxon>Malacostraca</taxon>
        <taxon>Eumalacostraca</taxon>
        <taxon>Peracarida</taxon>
        <taxon>Isopoda</taxon>
        <taxon>Oniscidea</taxon>
        <taxon>Crinocheta</taxon>
        <taxon>Armadillidiidae</taxon>
        <taxon>Armadillidium</taxon>
    </lineage>
</organism>
<dbReference type="AlphaFoldDB" id="A0A5N5T7K8"/>
<dbReference type="GO" id="GO:0005737">
    <property type="term" value="C:cytoplasm"/>
    <property type="evidence" value="ECO:0007669"/>
    <property type="project" value="TreeGrafter"/>
</dbReference>
<keyword evidence="2" id="KW-0597">Phosphoprotein</keyword>